<dbReference type="Proteomes" id="UP000018936">
    <property type="component" value="Unassembled WGS sequence"/>
</dbReference>
<proteinExistence type="predicted"/>
<sequence length="177" mass="19987">MLAHPINPLAKSRICAGNAKSWYLGMGYLRPDGSERADKAPFQQNRRSFSIENCVFKHTLLENAFDIYESLTHHFLVSLGNVKGQLAHNTNLPRFSQFLTRRNEIPLSEFITPRPQEEDTRDHDAPNPCGGILAGKMPEDIPFVNGIIHPCLMDREEDRDPLNGILSGKFKSPRTGF</sequence>
<dbReference type="Gene3D" id="2.80.10.50">
    <property type="match status" value="1"/>
</dbReference>
<comment type="caution">
    <text evidence="1">The sequence shown here is derived from an EMBL/GenBank/DDBJ whole genome shotgun (WGS) entry which is preliminary data.</text>
</comment>
<evidence type="ECO:0000313" key="1">
    <source>
        <dbReference type="EMBL" id="ETE58017.1"/>
    </source>
</evidence>
<gene>
    <name evidence="1" type="primary">Fgf23</name>
    <name evidence="1" type="ORF">L345_16261</name>
</gene>
<evidence type="ECO:0000313" key="2">
    <source>
        <dbReference type="Proteomes" id="UP000018936"/>
    </source>
</evidence>
<reference evidence="1 2" key="1">
    <citation type="journal article" date="2013" name="Proc. Natl. Acad. Sci. U.S.A.">
        <title>The king cobra genome reveals dynamic gene evolution and adaptation in the snake venom system.</title>
        <authorList>
            <person name="Vonk F.J."/>
            <person name="Casewell N.R."/>
            <person name="Henkel C.V."/>
            <person name="Heimberg A.M."/>
            <person name="Jansen H.J."/>
            <person name="McCleary R.J."/>
            <person name="Kerkkamp H.M."/>
            <person name="Vos R.A."/>
            <person name="Guerreiro I."/>
            <person name="Calvete J.J."/>
            <person name="Wuster W."/>
            <person name="Woods A.E."/>
            <person name="Logan J.M."/>
            <person name="Harrison R.A."/>
            <person name="Castoe T.A."/>
            <person name="de Koning A.P."/>
            <person name="Pollock D.D."/>
            <person name="Yandell M."/>
            <person name="Calderon D."/>
            <person name="Renjifo C."/>
            <person name="Currier R.B."/>
            <person name="Salgado D."/>
            <person name="Pla D."/>
            <person name="Sanz L."/>
            <person name="Hyder A.S."/>
            <person name="Ribeiro J.M."/>
            <person name="Arntzen J.W."/>
            <person name="van den Thillart G.E."/>
            <person name="Boetzer M."/>
            <person name="Pirovano W."/>
            <person name="Dirks R.P."/>
            <person name="Spaink H.P."/>
            <person name="Duboule D."/>
            <person name="McGlinn E."/>
            <person name="Kini R.M."/>
            <person name="Richardson M.K."/>
        </authorList>
    </citation>
    <scope>NUCLEOTIDE SEQUENCE</scope>
    <source>
        <tissue evidence="1">Blood</tissue>
    </source>
</reference>
<keyword evidence="2" id="KW-1185">Reference proteome</keyword>
<dbReference type="SUPFAM" id="SSF50353">
    <property type="entry name" value="Cytokine"/>
    <property type="match status" value="1"/>
</dbReference>
<feature type="non-terminal residue" evidence="1">
    <location>
        <position position="1"/>
    </location>
</feature>
<dbReference type="EMBL" id="AZIM01007356">
    <property type="protein sequence ID" value="ETE58017.1"/>
    <property type="molecule type" value="Genomic_DNA"/>
</dbReference>
<dbReference type="AlphaFoldDB" id="V8N8Z5"/>
<dbReference type="OrthoDB" id="8909943at2759"/>
<name>V8N8Z5_OPHHA</name>
<accession>V8N8Z5</accession>
<protein>
    <submittedName>
        <fullName evidence="1">Fibroblast growth factor 23</fullName>
    </submittedName>
</protein>
<dbReference type="InterPro" id="IPR008996">
    <property type="entry name" value="IL1/FGF"/>
</dbReference>
<organism evidence="1 2">
    <name type="scientific">Ophiophagus hannah</name>
    <name type="common">King cobra</name>
    <name type="synonym">Naja hannah</name>
    <dbReference type="NCBI Taxonomy" id="8665"/>
    <lineage>
        <taxon>Eukaryota</taxon>
        <taxon>Metazoa</taxon>
        <taxon>Chordata</taxon>
        <taxon>Craniata</taxon>
        <taxon>Vertebrata</taxon>
        <taxon>Euteleostomi</taxon>
        <taxon>Lepidosauria</taxon>
        <taxon>Squamata</taxon>
        <taxon>Bifurcata</taxon>
        <taxon>Unidentata</taxon>
        <taxon>Episquamata</taxon>
        <taxon>Toxicofera</taxon>
        <taxon>Serpentes</taxon>
        <taxon>Colubroidea</taxon>
        <taxon>Elapidae</taxon>
        <taxon>Elapinae</taxon>
        <taxon>Ophiophagus</taxon>
    </lineage>
</organism>